<reference evidence="1 2" key="1">
    <citation type="submission" date="2008-03" db="EMBL/GenBank/DDBJ databases">
        <title>Complete sequence of plasmid8 of Methylobacterium radiotolerans JCM 2831.</title>
        <authorList>
            <consortium name="US DOE Joint Genome Institute"/>
            <person name="Copeland A."/>
            <person name="Lucas S."/>
            <person name="Lapidus A."/>
            <person name="Glavina del Rio T."/>
            <person name="Dalin E."/>
            <person name="Tice H."/>
            <person name="Bruce D."/>
            <person name="Goodwin L."/>
            <person name="Pitluck S."/>
            <person name="Kiss H."/>
            <person name="Brettin T."/>
            <person name="Detter J.C."/>
            <person name="Han C."/>
            <person name="Kuske C.R."/>
            <person name="Schmutz J."/>
            <person name="Larimer F."/>
            <person name="Land M."/>
            <person name="Hauser L."/>
            <person name="Kyrpides N."/>
            <person name="Mikhailova N."/>
            <person name="Marx C.J."/>
            <person name="Richardson P."/>
        </authorList>
    </citation>
    <scope>NUCLEOTIDE SEQUENCE [LARGE SCALE GENOMIC DNA]</scope>
    <source>
        <strain evidence="2">ATCC 27329 / DSM 1819 / JCM 2831 / NBRC 15690 / NCIMB 10815 / 0-1</strain>
        <plasmid evidence="2">Plasmid pMRAD08</plasmid>
    </source>
</reference>
<evidence type="ECO:0000313" key="2">
    <source>
        <dbReference type="Proteomes" id="UP000006589"/>
    </source>
</evidence>
<keyword evidence="1" id="KW-0614">Plasmid</keyword>
<dbReference type="AlphaFoldDB" id="B1MAA7"/>
<protein>
    <recommendedName>
        <fullName evidence="3">Helix-turn-helix domain-containing protein</fullName>
    </recommendedName>
</protein>
<proteinExistence type="predicted"/>
<name>B1MAA7_METRJ</name>
<dbReference type="OrthoDB" id="7365539at2"/>
<organism evidence="1 2">
    <name type="scientific">Methylobacterium radiotolerans (strain ATCC 27329 / DSM 1819 / JCM 2831 / NBRC 15690 / NCIMB 10815 / 0-1)</name>
    <dbReference type="NCBI Taxonomy" id="426355"/>
    <lineage>
        <taxon>Bacteria</taxon>
        <taxon>Pseudomonadati</taxon>
        <taxon>Pseudomonadota</taxon>
        <taxon>Alphaproteobacteria</taxon>
        <taxon>Hyphomicrobiales</taxon>
        <taxon>Methylobacteriaceae</taxon>
        <taxon>Methylobacterium</taxon>
    </lineage>
</organism>
<accession>B1MAA7</accession>
<dbReference type="HOGENOM" id="CLU_182760_0_0_5"/>
<sequence length="75" mass="7849">MSTPLASEPPILLGLAAVADFLGITERQARHLAGKGSLPVFKLRKSGLVAARPESLRAWLAAEEAAALAEEGERA</sequence>
<gene>
    <name evidence="1" type="ordered locus">Mrad2831_6520</name>
</gene>
<evidence type="ECO:0000313" key="1">
    <source>
        <dbReference type="EMBL" id="ACB28432.1"/>
    </source>
</evidence>
<dbReference type="RefSeq" id="WP_012327498.1">
    <property type="nucleotide sequence ID" value="NC_010507.1"/>
</dbReference>
<dbReference type="KEGG" id="mrd:Mrad2831_6520"/>
<evidence type="ECO:0008006" key="3">
    <source>
        <dbReference type="Google" id="ProtNLM"/>
    </source>
</evidence>
<dbReference type="Proteomes" id="UP000006589">
    <property type="component" value="Plasmid pMRAD08"/>
</dbReference>
<dbReference type="EMBL" id="CP001009">
    <property type="protein sequence ID" value="ACB28432.1"/>
    <property type="molecule type" value="Genomic_DNA"/>
</dbReference>
<dbReference type="PATRIC" id="fig|426355.14.peg.5825"/>
<dbReference type="GeneID" id="6141877"/>
<geneLocation type="plasmid" evidence="1 2">
    <name>pMRAD08</name>
</geneLocation>